<protein>
    <submittedName>
        <fullName evidence="9">Uncharacterized protein</fullName>
    </submittedName>
</protein>
<keyword evidence="3 8" id="KW-0812">Transmembrane</keyword>
<feature type="transmembrane region" description="Helical" evidence="8">
    <location>
        <begin position="62"/>
        <end position="89"/>
    </location>
</feature>
<comment type="subcellular location">
    <subcellularLocation>
        <location evidence="1">Cell membrane</location>
        <topology evidence="1">Multi-pass membrane protein</topology>
    </subcellularLocation>
</comment>
<comment type="caution">
    <text evidence="9">The sequence shown here is derived from an EMBL/GenBank/DDBJ whole genome shotgun (WGS) entry which is preliminary data.</text>
</comment>
<dbReference type="Proteomes" id="UP000316759">
    <property type="component" value="Unassembled WGS sequence"/>
</dbReference>
<proteinExistence type="inferred from homology"/>
<sequence>MSHPLAAELEEHESLDSSRRSGEYSQTWTQTMGSSEWSDAEEWKGKWKKREGKLLPSGDLNIVLMIFEVLLVILTLISPILIYTVPILWEKHLYGISEATRGCRVICEIQLLSLCVRYAILCTVVTVLYAIRLRSAICCTSRLHISSSMRLQSTKNNTGLVKSKAALSLSESDRQNFPIYLFMDFLMAVVTFVFWIHLITKWNFQVTHMMRPGKQRTFTAKNPFVQSDIGEDLENLATNIALSDSGAFVNAHLFIQIAGALFIKAWETSCGEQRFLVHVIRAPDSFSHTYRIGLVDVHTAAVLVIQNLSIEPRTESNMDTSDVGPSETSVRISTPYLGTIDQRELNSAAATRMNLQADYDFLLLKRQIRLKLLVEHWFQVVQKKDKFIFDKADSFLSLYFQPHPQLIRDPQPGLGCADFSTNRVHLAARCRPSNGQSEIMDTYLLKESRSRSTRLQKSFRQMFQTWKLRIRRNALIHHKQSSLGIISRKFSINSFIHHGLQFELLRADVTLLCTVYRVPTFQLDPTALLPPDWFGWARLVPEDPSMPTSTIETCLGSSENFMEIRL</sequence>
<organism evidence="9 10">
    <name type="scientific">Fasciola gigantica</name>
    <name type="common">Giant liver fluke</name>
    <dbReference type="NCBI Taxonomy" id="46835"/>
    <lineage>
        <taxon>Eukaryota</taxon>
        <taxon>Metazoa</taxon>
        <taxon>Spiralia</taxon>
        <taxon>Lophotrochozoa</taxon>
        <taxon>Platyhelminthes</taxon>
        <taxon>Trematoda</taxon>
        <taxon>Digenea</taxon>
        <taxon>Plagiorchiida</taxon>
        <taxon>Echinostomata</taxon>
        <taxon>Echinostomatoidea</taxon>
        <taxon>Fasciolidae</taxon>
        <taxon>Fasciola</taxon>
    </lineage>
</organism>
<feature type="compositionally biased region" description="Polar residues" evidence="7">
    <location>
        <begin position="23"/>
        <end position="36"/>
    </location>
</feature>
<evidence type="ECO:0000313" key="10">
    <source>
        <dbReference type="Proteomes" id="UP000316759"/>
    </source>
</evidence>
<keyword evidence="2" id="KW-1003">Cell membrane</keyword>
<gene>
    <name evidence="9" type="ORF">FGIG_07688</name>
</gene>
<comment type="similarity">
    <text evidence="6">Belongs to the Vang family.</text>
</comment>
<dbReference type="InterPro" id="IPR009539">
    <property type="entry name" value="VANGL"/>
</dbReference>
<evidence type="ECO:0000256" key="7">
    <source>
        <dbReference type="SAM" id="MobiDB-lite"/>
    </source>
</evidence>
<evidence type="ECO:0000256" key="3">
    <source>
        <dbReference type="ARBA" id="ARBA00022692"/>
    </source>
</evidence>
<evidence type="ECO:0000256" key="8">
    <source>
        <dbReference type="SAM" id="Phobius"/>
    </source>
</evidence>
<dbReference type="STRING" id="46835.A0A504Z0L8"/>
<evidence type="ECO:0000313" key="9">
    <source>
        <dbReference type="EMBL" id="TPP66359.1"/>
    </source>
</evidence>
<name>A0A504Z0L8_FASGI</name>
<evidence type="ECO:0000256" key="2">
    <source>
        <dbReference type="ARBA" id="ARBA00022475"/>
    </source>
</evidence>
<feature type="transmembrane region" description="Helical" evidence="8">
    <location>
        <begin position="177"/>
        <end position="200"/>
    </location>
</feature>
<dbReference type="OrthoDB" id="8887313at2759"/>
<feature type="compositionally biased region" description="Basic and acidic residues" evidence="7">
    <location>
        <begin position="12"/>
        <end position="22"/>
    </location>
</feature>
<evidence type="ECO:0000256" key="6">
    <source>
        <dbReference type="ARBA" id="ARBA00025718"/>
    </source>
</evidence>
<keyword evidence="5 8" id="KW-0472">Membrane</keyword>
<dbReference type="AlphaFoldDB" id="A0A504Z0L8"/>
<dbReference type="EMBL" id="SUNJ01001983">
    <property type="protein sequence ID" value="TPP66359.1"/>
    <property type="molecule type" value="Genomic_DNA"/>
</dbReference>
<keyword evidence="10" id="KW-1185">Reference proteome</keyword>
<evidence type="ECO:0000256" key="4">
    <source>
        <dbReference type="ARBA" id="ARBA00022989"/>
    </source>
</evidence>
<feature type="transmembrane region" description="Helical" evidence="8">
    <location>
        <begin position="109"/>
        <end position="131"/>
    </location>
</feature>
<evidence type="ECO:0000256" key="1">
    <source>
        <dbReference type="ARBA" id="ARBA00004651"/>
    </source>
</evidence>
<dbReference type="GO" id="GO:0005886">
    <property type="term" value="C:plasma membrane"/>
    <property type="evidence" value="ECO:0007669"/>
    <property type="project" value="UniProtKB-SubCell"/>
</dbReference>
<feature type="region of interest" description="Disordered" evidence="7">
    <location>
        <begin position="1"/>
        <end position="36"/>
    </location>
</feature>
<keyword evidence="4 8" id="KW-1133">Transmembrane helix</keyword>
<accession>A0A504Z0L8</accession>
<reference evidence="9 10" key="1">
    <citation type="submission" date="2019-04" db="EMBL/GenBank/DDBJ databases">
        <title>Annotation for the trematode Fasciola gigantica.</title>
        <authorList>
            <person name="Choi Y.-J."/>
        </authorList>
    </citation>
    <scope>NUCLEOTIDE SEQUENCE [LARGE SCALE GENOMIC DNA]</scope>
    <source>
        <strain evidence="9">Uganda_cow_1</strain>
    </source>
</reference>
<dbReference type="PANTHER" id="PTHR20886">
    <property type="entry name" value="VANG-LIKE PROTEIN"/>
    <property type="match status" value="1"/>
</dbReference>
<evidence type="ECO:0000256" key="5">
    <source>
        <dbReference type="ARBA" id="ARBA00023136"/>
    </source>
</evidence>